<dbReference type="RefSeq" id="WP_341743259.1">
    <property type="nucleotide sequence ID" value="NZ_CP151406.1"/>
</dbReference>
<keyword evidence="1" id="KW-0812">Transmembrane</keyword>
<gene>
    <name evidence="2" type="ORF">AADV58_11540</name>
</gene>
<dbReference type="Proteomes" id="UP001479520">
    <property type="component" value="Chromosome"/>
</dbReference>
<sequence length="50" mass="5449">MWQKIKSGFAYGVGGAIGWRLGNWLASLLVKLFLWALALIGLGVTAHLSY</sequence>
<evidence type="ECO:0000313" key="3">
    <source>
        <dbReference type="Proteomes" id="UP001479520"/>
    </source>
</evidence>
<keyword evidence="3" id="KW-1185">Reference proteome</keyword>
<feature type="transmembrane region" description="Helical" evidence="1">
    <location>
        <begin position="21"/>
        <end position="44"/>
    </location>
</feature>
<reference evidence="2 3" key="1">
    <citation type="submission" date="2024-04" db="EMBL/GenBank/DDBJ databases">
        <title>Dissimilatory iodate-reducing microorganisms contribute to the enrichment of iodine in groundwater.</title>
        <authorList>
            <person name="Jiang Z."/>
        </authorList>
    </citation>
    <scope>NUCLEOTIDE SEQUENCE [LARGE SCALE GENOMIC DNA]</scope>
    <source>
        <strain evidence="2 3">NCP973</strain>
    </source>
</reference>
<dbReference type="EMBL" id="CP151406">
    <property type="protein sequence ID" value="WZJ20586.1"/>
    <property type="molecule type" value="Genomic_DNA"/>
</dbReference>
<keyword evidence="1" id="KW-1133">Transmembrane helix</keyword>
<organism evidence="2 3">
    <name type="scientific">Azonexus hydrophilus</name>
    <dbReference type="NCBI Taxonomy" id="418702"/>
    <lineage>
        <taxon>Bacteria</taxon>
        <taxon>Pseudomonadati</taxon>
        <taxon>Pseudomonadota</taxon>
        <taxon>Betaproteobacteria</taxon>
        <taxon>Rhodocyclales</taxon>
        <taxon>Azonexaceae</taxon>
        <taxon>Azonexus</taxon>
    </lineage>
</organism>
<proteinExistence type="predicted"/>
<protein>
    <submittedName>
        <fullName evidence="2">Uncharacterized protein</fullName>
    </submittedName>
</protein>
<keyword evidence="1" id="KW-0472">Membrane</keyword>
<name>A0ABZ2XH32_9RHOO</name>
<evidence type="ECO:0000256" key="1">
    <source>
        <dbReference type="SAM" id="Phobius"/>
    </source>
</evidence>
<evidence type="ECO:0000313" key="2">
    <source>
        <dbReference type="EMBL" id="WZJ20586.1"/>
    </source>
</evidence>
<accession>A0ABZ2XH32</accession>